<dbReference type="EMBL" id="JAUMKJ010000037">
    <property type="protein sequence ID" value="MDO3680188.1"/>
    <property type="molecule type" value="Genomic_DNA"/>
</dbReference>
<feature type="chain" id="PRO_5045565903" description="Phosphodiester glycosidase domain-containing protein" evidence="1">
    <location>
        <begin position="26"/>
        <end position="262"/>
    </location>
</feature>
<feature type="signal peptide" evidence="1">
    <location>
        <begin position="1"/>
        <end position="25"/>
    </location>
</feature>
<protein>
    <recommendedName>
        <fullName evidence="4">Phosphodiester glycosidase domain-containing protein</fullName>
    </recommendedName>
</protein>
<accession>A0ABT8VGT6</accession>
<name>A0ABT8VGT6_9BACL</name>
<comment type="caution">
    <text evidence="2">The sequence shown here is derived from an EMBL/GenBank/DDBJ whole genome shotgun (WGS) entry which is preliminary data.</text>
</comment>
<keyword evidence="3" id="KW-1185">Reference proteome</keyword>
<reference evidence="2" key="1">
    <citation type="submission" date="2023-07" db="EMBL/GenBank/DDBJ databases">
        <authorList>
            <person name="Aktuganov G."/>
            <person name="Boyko T."/>
            <person name="Delegan Y."/>
            <person name="Galimzianova N."/>
            <person name="Gilvanova E."/>
            <person name="Korobov V."/>
            <person name="Kuzmina L."/>
            <person name="Melentiev A."/>
            <person name="Milman P."/>
            <person name="Ryabova A."/>
            <person name="Stupak E."/>
            <person name="Yasakov T."/>
            <person name="Zharikova N."/>
            <person name="Zhurenko E."/>
        </authorList>
    </citation>
    <scope>NUCLEOTIDE SEQUENCE</scope>
    <source>
        <strain evidence="2">IB-739</strain>
    </source>
</reference>
<keyword evidence="1" id="KW-0732">Signal</keyword>
<evidence type="ECO:0000313" key="2">
    <source>
        <dbReference type="EMBL" id="MDO3680188.1"/>
    </source>
</evidence>
<dbReference type="Proteomes" id="UP001168883">
    <property type="component" value="Unassembled WGS sequence"/>
</dbReference>
<sequence>MKKTIGMIFALTALLAFVFPLSSFAASYTYSTYTANQVTLNIIQTSPGSIQFKTLNRDKNLQQTSYVGINGGFFSAQIEKSTGMYKTHNIAIKNGVPVIGTSNNANNGWYNSGNQGTIIWDAKNGKFLYRVLNTGWEVNKAVGHTNYWAQGGVSMSLGSKNWKDVALKEKLPNPDGKVERSAMVYNGTSVYLIVTNSDCTAETFRATIQKYFGIKDGEPKSNVNGIFLDGSGSSQMKAYDSKNKLVNITGDGRKLVQIITVN</sequence>
<gene>
    <name evidence="2" type="ORF">Q3C12_24555</name>
</gene>
<organism evidence="2 3">
    <name type="scientific">Paenibacillus ehimensis</name>
    <dbReference type="NCBI Taxonomy" id="79264"/>
    <lineage>
        <taxon>Bacteria</taxon>
        <taxon>Bacillati</taxon>
        <taxon>Bacillota</taxon>
        <taxon>Bacilli</taxon>
        <taxon>Bacillales</taxon>
        <taxon>Paenibacillaceae</taxon>
        <taxon>Paenibacillus</taxon>
    </lineage>
</organism>
<evidence type="ECO:0008006" key="4">
    <source>
        <dbReference type="Google" id="ProtNLM"/>
    </source>
</evidence>
<evidence type="ECO:0000256" key="1">
    <source>
        <dbReference type="SAM" id="SignalP"/>
    </source>
</evidence>
<evidence type="ECO:0000313" key="3">
    <source>
        <dbReference type="Proteomes" id="UP001168883"/>
    </source>
</evidence>
<dbReference type="RefSeq" id="WP_302880465.1">
    <property type="nucleotide sequence ID" value="NZ_JAUMKJ010000037.1"/>
</dbReference>
<proteinExistence type="predicted"/>